<evidence type="ECO:0000256" key="7">
    <source>
        <dbReference type="SAM" id="Phobius"/>
    </source>
</evidence>
<feature type="transmembrane region" description="Helical" evidence="7">
    <location>
        <begin position="270"/>
        <end position="288"/>
    </location>
</feature>
<keyword evidence="5 7" id="KW-1133">Transmembrane helix</keyword>
<evidence type="ECO:0000259" key="8">
    <source>
        <dbReference type="PROSITE" id="PS50850"/>
    </source>
</evidence>
<proteinExistence type="predicted"/>
<sequence length="416" mass="44835">MVSSGPKPRPEGFAALMRNKNFLKLWGGQIISQLADKIFLVLLITLAVSYDASYELPGSKASAVMIANTLPAVFFGSTAGTFVDRYPKRELMSITNMLRGLLVFALIFIPKRFTLLLLIAFSESILTQFFAPAEQAAIPLLVKEENLLSANALFITTMMGSLVVGFAIGEPLLSGAVAIGGGYAREVVVGALYIMAGLVLASIRYREAVHERDRHLNVWQDLQEGFHYVRKNRLLGNAMLQLTILYCVFAALTVLAVGLAQEIGLRPNQFGFLLAAAGLGLILGAGILGQWGEKLHHRPLPLIGFLVMAAVLLVFAFVHHLWVGLGLSILLGMGASLIGIPMQTLIQIRTPATMRGKVFGFQNNIVNIALSVPLAIAGILSDFLGLTVVMVGMGGVVAIAGIWAWRNTRAVLEDVI</sequence>
<feature type="transmembrane region" description="Helical" evidence="7">
    <location>
        <begin position="325"/>
        <end position="346"/>
    </location>
</feature>
<evidence type="ECO:0000256" key="3">
    <source>
        <dbReference type="ARBA" id="ARBA00022475"/>
    </source>
</evidence>
<dbReference type="EMBL" id="CP032152">
    <property type="protein sequence ID" value="QLL29584.1"/>
    <property type="molecule type" value="Genomic_DNA"/>
</dbReference>
<evidence type="ECO:0000256" key="1">
    <source>
        <dbReference type="ARBA" id="ARBA00004651"/>
    </source>
</evidence>
<dbReference type="SUPFAM" id="SSF103473">
    <property type="entry name" value="MFS general substrate transporter"/>
    <property type="match status" value="1"/>
</dbReference>
<keyword evidence="3" id="KW-1003">Cell membrane</keyword>
<keyword evidence="2" id="KW-0813">Transport</keyword>
<comment type="subcellular location">
    <subcellularLocation>
        <location evidence="1">Cell membrane</location>
        <topology evidence="1">Multi-pass membrane protein</topology>
    </subcellularLocation>
</comment>
<feature type="transmembrane region" description="Helical" evidence="7">
    <location>
        <begin position="358"/>
        <end position="377"/>
    </location>
</feature>
<evidence type="ECO:0000256" key="4">
    <source>
        <dbReference type="ARBA" id="ARBA00022692"/>
    </source>
</evidence>
<dbReference type="InterPro" id="IPR010290">
    <property type="entry name" value="TM_effector"/>
</dbReference>
<gene>
    <name evidence="9" type="ORF">D3A95_12835</name>
</gene>
<feature type="transmembrane region" description="Helical" evidence="7">
    <location>
        <begin position="188"/>
        <end position="205"/>
    </location>
</feature>
<dbReference type="InterPro" id="IPR020846">
    <property type="entry name" value="MFS_dom"/>
</dbReference>
<feature type="domain" description="Major facilitator superfamily (MFS) profile" evidence="8">
    <location>
        <begin position="234"/>
        <end position="416"/>
    </location>
</feature>
<dbReference type="InterPro" id="IPR036259">
    <property type="entry name" value="MFS_trans_sf"/>
</dbReference>
<keyword evidence="6 7" id="KW-0472">Membrane</keyword>
<dbReference type="GO" id="GO:0022857">
    <property type="term" value="F:transmembrane transporter activity"/>
    <property type="evidence" value="ECO:0007669"/>
    <property type="project" value="InterPro"/>
</dbReference>
<evidence type="ECO:0000256" key="6">
    <source>
        <dbReference type="ARBA" id="ARBA00023136"/>
    </source>
</evidence>
<dbReference type="GO" id="GO:0005886">
    <property type="term" value="C:plasma membrane"/>
    <property type="evidence" value="ECO:0007669"/>
    <property type="project" value="UniProtKB-SubCell"/>
</dbReference>
<evidence type="ECO:0000256" key="5">
    <source>
        <dbReference type="ARBA" id="ARBA00022989"/>
    </source>
</evidence>
<protein>
    <submittedName>
        <fullName evidence="9">MFS transporter</fullName>
    </submittedName>
</protein>
<evidence type="ECO:0000256" key="2">
    <source>
        <dbReference type="ARBA" id="ARBA00022448"/>
    </source>
</evidence>
<keyword evidence="4 7" id="KW-0812">Transmembrane</keyword>
<feature type="transmembrane region" description="Helical" evidence="7">
    <location>
        <begin position="383"/>
        <end position="405"/>
    </location>
</feature>
<dbReference type="PROSITE" id="PS50850">
    <property type="entry name" value="MFS"/>
    <property type="match status" value="1"/>
</dbReference>
<feature type="transmembrane region" description="Helical" evidence="7">
    <location>
        <begin position="62"/>
        <end position="83"/>
    </location>
</feature>
<feature type="transmembrane region" description="Helical" evidence="7">
    <location>
        <begin position="103"/>
        <end position="126"/>
    </location>
</feature>
<feature type="transmembrane region" description="Helical" evidence="7">
    <location>
        <begin position="238"/>
        <end position="258"/>
    </location>
</feature>
<dbReference type="RefSeq" id="WP_181495336.1">
    <property type="nucleotide sequence ID" value="NZ_CP032152.1"/>
</dbReference>
<evidence type="ECO:0000313" key="10">
    <source>
        <dbReference type="Proteomes" id="UP000261812"/>
    </source>
</evidence>
<feature type="transmembrane region" description="Helical" evidence="7">
    <location>
        <begin position="147"/>
        <end position="168"/>
    </location>
</feature>
<dbReference type="KEGG" id="tsq:D3A95_12835"/>
<organism evidence="9 10">
    <name type="scientific">Thermosynechococcus sichuanensis E542</name>
    <dbReference type="NCBI Taxonomy" id="2016101"/>
    <lineage>
        <taxon>Bacteria</taxon>
        <taxon>Bacillati</taxon>
        <taxon>Cyanobacteriota</taxon>
        <taxon>Cyanophyceae</taxon>
        <taxon>Acaryochloridales</taxon>
        <taxon>Thermosynechococcaceae</taxon>
        <taxon>Thermosynechococcus</taxon>
        <taxon>Thermosynechococcus sichuanensis</taxon>
    </lineage>
</organism>
<feature type="transmembrane region" description="Helical" evidence="7">
    <location>
        <begin position="300"/>
        <end position="319"/>
    </location>
</feature>
<accession>A0A7D6EWH6</accession>
<keyword evidence="10" id="KW-1185">Reference proteome</keyword>
<dbReference type="CDD" id="cd06173">
    <property type="entry name" value="MFS_MefA_like"/>
    <property type="match status" value="1"/>
</dbReference>
<feature type="transmembrane region" description="Helical" evidence="7">
    <location>
        <begin position="30"/>
        <end position="50"/>
    </location>
</feature>
<dbReference type="AlphaFoldDB" id="A0A7D6EWH6"/>
<dbReference type="PANTHER" id="PTHR43266:SF2">
    <property type="entry name" value="MAJOR FACILITATOR SUPERFAMILY (MFS) PROFILE DOMAIN-CONTAINING PROTEIN"/>
    <property type="match status" value="1"/>
</dbReference>
<dbReference type="Pfam" id="PF05977">
    <property type="entry name" value="MFS_3"/>
    <property type="match status" value="1"/>
</dbReference>
<name>A0A7D6EWH6_9CYAN</name>
<dbReference type="PANTHER" id="PTHR43266">
    <property type="entry name" value="MACROLIDE-EFFLUX PROTEIN"/>
    <property type="match status" value="1"/>
</dbReference>
<evidence type="ECO:0000313" key="9">
    <source>
        <dbReference type="EMBL" id="QLL29584.1"/>
    </source>
</evidence>
<dbReference type="Gene3D" id="1.20.1250.20">
    <property type="entry name" value="MFS general substrate transporter like domains"/>
    <property type="match status" value="2"/>
</dbReference>
<dbReference type="Proteomes" id="UP000261812">
    <property type="component" value="Chromosome"/>
</dbReference>
<reference evidence="10" key="1">
    <citation type="submission" date="2018-09" db="EMBL/GenBank/DDBJ databases">
        <title>Complete genome sequence of thermophilic cyanobacteria strain Thermosynechococcus elongatus PKUAC-SCTE542.</title>
        <authorList>
            <person name="Liang Y."/>
            <person name="Tang J."/>
            <person name="Daroch M."/>
        </authorList>
    </citation>
    <scope>NUCLEOTIDE SEQUENCE [LARGE SCALE GENOMIC DNA]</scope>
    <source>
        <strain evidence="10">E542</strain>
    </source>
</reference>